<dbReference type="GO" id="GO:0003884">
    <property type="term" value="F:D-amino-acid oxidase activity"/>
    <property type="evidence" value="ECO:0007669"/>
    <property type="project" value="InterPro"/>
</dbReference>
<dbReference type="InterPro" id="IPR023209">
    <property type="entry name" value="DAO"/>
</dbReference>
<dbReference type="PANTHER" id="PTHR11530">
    <property type="entry name" value="D-AMINO ACID OXIDASE"/>
    <property type="match status" value="1"/>
</dbReference>
<evidence type="ECO:0000256" key="4">
    <source>
        <dbReference type="ARBA" id="ARBA00022827"/>
    </source>
</evidence>
<comment type="cofactor">
    <cofactor evidence="1 6">
        <name>FAD</name>
        <dbReference type="ChEBI" id="CHEBI:57692"/>
    </cofactor>
</comment>
<evidence type="ECO:0000256" key="6">
    <source>
        <dbReference type="PIRSR" id="PIRSR000189-1"/>
    </source>
</evidence>
<name>A0A9P6NTF3_9BASI</name>
<accession>A0A9P6NTF3</accession>
<dbReference type="GO" id="GO:0005737">
    <property type="term" value="C:cytoplasm"/>
    <property type="evidence" value="ECO:0007669"/>
    <property type="project" value="TreeGrafter"/>
</dbReference>
<dbReference type="Proteomes" id="UP000886653">
    <property type="component" value="Unassembled WGS sequence"/>
</dbReference>
<reference evidence="8" key="1">
    <citation type="submission" date="2013-11" db="EMBL/GenBank/DDBJ databases">
        <title>Genome sequence of the fusiform rust pathogen reveals effectors for host alternation and coevolution with pine.</title>
        <authorList>
            <consortium name="DOE Joint Genome Institute"/>
            <person name="Smith K."/>
            <person name="Pendleton A."/>
            <person name="Kubisiak T."/>
            <person name="Anderson C."/>
            <person name="Salamov A."/>
            <person name="Aerts A."/>
            <person name="Riley R."/>
            <person name="Clum A."/>
            <person name="Lindquist E."/>
            <person name="Ence D."/>
            <person name="Campbell M."/>
            <person name="Kronenberg Z."/>
            <person name="Feau N."/>
            <person name="Dhillon B."/>
            <person name="Hamelin R."/>
            <person name="Burleigh J."/>
            <person name="Smith J."/>
            <person name="Yandell M."/>
            <person name="Nelson C."/>
            <person name="Grigoriev I."/>
            <person name="Davis J."/>
        </authorList>
    </citation>
    <scope>NUCLEOTIDE SEQUENCE</scope>
    <source>
        <strain evidence="8">G11</strain>
    </source>
</reference>
<dbReference type="GO" id="GO:0071949">
    <property type="term" value="F:FAD binding"/>
    <property type="evidence" value="ECO:0007669"/>
    <property type="project" value="InterPro"/>
</dbReference>
<comment type="caution">
    <text evidence="8">The sequence shown here is derived from an EMBL/GenBank/DDBJ whole genome shotgun (WGS) entry which is preliminary data.</text>
</comment>
<dbReference type="PIRSF" id="PIRSF000189">
    <property type="entry name" value="D-aa_oxidase"/>
    <property type="match status" value="1"/>
</dbReference>
<feature type="binding site" evidence="6">
    <location>
        <position position="196"/>
    </location>
    <ligand>
        <name>FAD</name>
        <dbReference type="ChEBI" id="CHEBI:57692"/>
    </ligand>
</feature>
<dbReference type="PANTHER" id="PTHR11530:SF30">
    <property type="entry name" value="FAD DEPENDENT OXIDOREDUCTASE DOMAIN-CONTAINING PROTEIN"/>
    <property type="match status" value="1"/>
</dbReference>
<gene>
    <name evidence="8" type="ORF">CROQUDRAFT_39026</name>
</gene>
<dbReference type="InterPro" id="IPR006076">
    <property type="entry name" value="FAD-dep_OxRdtase"/>
</dbReference>
<feature type="binding site" evidence="6">
    <location>
        <position position="328"/>
    </location>
    <ligand>
        <name>D-dopa</name>
        <dbReference type="ChEBI" id="CHEBI:149689"/>
    </ligand>
</feature>
<keyword evidence="5" id="KW-0560">Oxidoreductase</keyword>
<feature type="domain" description="FAD dependent oxidoreductase" evidence="7">
    <location>
        <begin position="17"/>
        <end position="359"/>
    </location>
</feature>
<evidence type="ECO:0000313" key="8">
    <source>
        <dbReference type="EMBL" id="KAG0149914.1"/>
    </source>
</evidence>
<dbReference type="SUPFAM" id="SSF54373">
    <property type="entry name" value="FAD-linked reductases, C-terminal domain"/>
    <property type="match status" value="1"/>
</dbReference>
<dbReference type="SUPFAM" id="SSF51971">
    <property type="entry name" value="Nucleotide-binding domain"/>
    <property type="match status" value="1"/>
</dbReference>
<keyword evidence="4 6" id="KW-0274">FAD</keyword>
<evidence type="ECO:0000313" key="9">
    <source>
        <dbReference type="Proteomes" id="UP000886653"/>
    </source>
</evidence>
<keyword evidence="3" id="KW-0285">Flavoprotein</keyword>
<proteinExistence type="inferred from homology"/>
<evidence type="ECO:0000256" key="5">
    <source>
        <dbReference type="ARBA" id="ARBA00023002"/>
    </source>
</evidence>
<dbReference type="AlphaFoldDB" id="A0A9P6NTF3"/>
<dbReference type="Gene3D" id="3.40.50.720">
    <property type="entry name" value="NAD(P)-binding Rossmann-like Domain"/>
    <property type="match status" value="1"/>
</dbReference>
<evidence type="ECO:0000256" key="1">
    <source>
        <dbReference type="ARBA" id="ARBA00001974"/>
    </source>
</evidence>
<evidence type="ECO:0000256" key="2">
    <source>
        <dbReference type="ARBA" id="ARBA00006730"/>
    </source>
</evidence>
<feature type="binding site" evidence="6">
    <location>
        <position position="75"/>
    </location>
    <ligand>
        <name>D-dopa</name>
        <dbReference type="ChEBI" id="CHEBI:149689"/>
    </ligand>
</feature>
<keyword evidence="9" id="KW-1185">Reference proteome</keyword>
<dbReference type="EMBL" id="MU167223">
    <property type="protein sequence ID" value="KAG0149914.1"/>
    <property type="molecule type" value="Genomic_DNA"/>
</dbReference>
<evidence type="ECO:0000256" key="3">
    <source>
        <dbReference type="ARBA" id="ARBA00022630"/>
    </source>
</evidence>
<protein>
    <recommendedName>
        <fullName evidence="7">FAD dependent oxidoreductase domain-containing protein</fullName>
    </recommendedName>
</protein>
<evidence type="ECO:0000259" key="7">
    <source>
        <dbReference type="Pfam" id="PF01266"/>
    </source>
</evidence>
<dbReference type="Gene3D" id="3.30.9.10">
    <property type="entry name" value="D-Amino Acid Oxidase, subunit A, domain 2"/>
    <property type="match status" value="1"/>
</dbReference>
<dbReference type="Pfam" id="PF01266">
    <property type="entry name" value="DAO"/>
    <property type="match status" value="1"/>
</dbReference>
<dbReference type="GO" id="GO:0019478">
    <property type="term" value="P:D-amino acid catabolic process"/>
    <property type="evidence" value="ECO:0007669"/>
    <property type="project" value="TreeGrafter"/>
</dbReference>
<comment type="similarity">
    <text evidence="2">Belongs to the DAMOX/DASOX family.</text>
</comment>
<sequence length="378" mass="41823">MCSNLTPEIESRRVVNIIGSGVLGLTCALELAWEGSYMLTVITADALSASWTSTPPEITQTTQDFASPWAGAYWQSFVPDRDSQTTIDRRIKEWETVSFKELWKISGSESSGVMQIDCHEYFDKELKNEELPWYTDLCPEARRLSTSELASLPRPRQTGISFKTISLNPLIYLTYLHTQLSNLGVRIVHHRLKSLVEAFEGLHSLRVPPADIVINASGLGAASLLGVEDNLVYPIRGQIVCISPPCPIRFATRDRSKQTYIISRPSSDPQQVEEVILGGCYQQGNYDLSIDPELTAHILREAVLTRPDLSSDGTVDGVRVLKEIVGLRPARKTGPRLELENIIIAGRPKHVLHCYGIGSVSPSLCSTVKTGKLVLIPN</sequence>
<dbReference type="OrthoDB" id="2015447at2759"/>
<organism evidence="8 9">
    <name type="scientific">Cronartium quercuum f. sp. fusiforme G11</name>
    <dbReference type="NCBI Taxonomy" id="708437"/>
    <lineage>
        <taxon>Eukaryota</taxon>
        <taxon>Fungi</taxon>
        <taxon>Dikarya</taxon>
        <taxon>Basidiomycota</taxon>
        <taxon>Pucciniomycotina</taxon>
        <taxon>Pucciniomycetes</taxon>
        <taxon>Pucciniales</taxon>
        <taxon>Coleosporiaceae</taxon>
        <taxon>Cronartium</taxon>
    </lineage>
</organism>